<evidence type="ECO:0000313" key="3">
    <source>
        <dbReference type="Proteomes" id="UP000054549"/>
    </source>
</evidence>
<dbReference type="InParanoid" id="A0A0C2TMF6"/>
<accession>A0A0C2TMF6</accession>
<sequence length="221" mass="24087">MFGLIRRLSYSVIPRPDRPWEDDPTSNAPHKPRKRRLSSSEPEDAIPNRQVPGSSTGYAGESATKRARGEGASLSSPVGVDEFGGWSVPPDPQPSVHNNQDLTPPDSAVESRQEQEPETQDVKEVTQGVKEVELEDNVEKTETRHDPVDNQEEETLEKTVDADVHPESVPLPDEDHVDELDGESGESSSIGKKTEAAAGQTTVDSEKQDEEQAGATNPEES</sequence>
<dbReference type="OrthoDB" id="3269227at2759"/>
<evidence type="ECO:0000256" key="1">
    <source>
        <dbReference type="SAM" id="MobiDB-lite"/>
    </source>
</evidence>
<feature type="compositionally biased region" description="Basic and acidic residues" evidence="1">
    <location>
        <begin position="109"/>
        <end position="124"/>
    </location>
</feature>
<dbReference type="HOGENOM" id="CLU_1106843_0_0_1"/>
<name>A0A0C2TMF6_AMAMK</name>
<protein>
    <submittedName>
        <fullName evidence="2">Uncharacterized protein</fullName>
    </submittedName>
</protein>
<keyword evidence="3" id="KW-1185">Reference proteome</keyword>
<organism evidence="2 3">
    <name type="scientific">Amanita muscaria (strain Koide BX008)</name>
    <dbReference type="NCBI Taxonomy" id="946122"/>
    <lineage>
        <taxon>Eukaryota</taxon>
        <taxon>Fungi</taxon>
        <taxon>Dikarya</taxon>
        <taxon>Basidiomycota</taxon>
        <taxon>Agaricomycotina</taxon>
        <taxon>Agaricomycetes</taxon>
        <taxon>Agaricomycetidae</taxon>
        <taxon>Agaricales</taxon>
        <taxon>Pluteineae</taxon>
        <taxon>Amanitaceae</taxon>
        <taxon>Amanita</taxon>
    </lineage>
</organism>
<dbReference type="EMBL" id="KN818228">
    <property type="protein sequence ID" value="KIL68354.1"/>
    <property type="molecule type" value="Genomic_DNA"/>
</dbReference>
<dbReference type="Proteomes" id="UP000054549">
    <property type="component" value="Unassembled WGS sequence"/>
</dbReference>
<feature type="region of interest" description="Disordered" evidence="1">
    <location>
        <begin position="1"/>
        <end position="221"/>
    </location>
</feature>
<gene>
    <name evidence="2" type="ORF">M378DRAFT_176579</name>
</gene>
<dbReference type="AlphaFoldDB" id="A0A0C2TMF6"/>
<feature type="compositionally biased region" description="Acidic residues" evidence="1">
    <location>
        <begin position="175"/>
        <end position="184"/>
    </location>
</feature>
<feature type="compositionally biased region" description="Basic and acidic residues" evidence="1">
    <location>
        <begin position="137"/>
        <end position="148"/>
    </location>
</feature>
<evidence type="ECO:0000313" key="2">
    <source>
        <dbReference type="EMBL" id="KIL68354.1"/>
    </source>
</evidence>
<feature type="compositionally biased region" description="Basic and acidic residues" evidence="1">
    <location>
        <begin position="156"/>
        <end position="166"/>
    </location>
</feature>
<dbReference type="STRING" id="946122.A0A0C2TMF6"/>
<reference evidence="2 3" key="1">
    <citation type="submission" date="2014-04" db="EMBL/GenBank/DDBJ databases">
        <title>Evolutionary Origins and Diversification of the Mycorrhizal Mutualists.</title>
        <authorList>
            <consortium name="DOE Joint Genome Institute"/>
            <consortium name="Mycorrhizal Genomics Consortium"/>
            <person name="Kohler A."/>
            <person name="Kuo A."/>
            <person name="Nagy L.G."/>
            <person name="Floudas D."/>
            <person name="Copeland A."/>
            <person name="Barry K.W."/>
            <person name="Cichocki N."/>
            <person name="Veneault-Fourrey C."/>
            <person name="LaButti K."/>
            <person name="Lindquist E.A."/>
            <person name="Lipzen A."/>
            <person name="Lundell T."/>
            <person name="Morin E."/>
            <person name="Murat C."/>
            <person name="Riley R."/>
            <person name="Ohm R."/>
            <person name="Sun H."/>
            <person name="Tunlid A."/>
            <person name="Henrissat B."/>
            <person name="Grigoriev I.V."/>
            <person name="Hibbett D.S."/>
            <person name="Martin F."/>
        </authorList>
    </citation>
    <scope>NUCLEOTIDE SEQUENCE [LARGE SCALE GENOMIC DNA]</scope>
    <source>
        <strain evidence="2 3">Koide BX008</strain>
    </source>
</reference>
<proteinExistence type="predicted"/>